<dbReference type="EMBL" id="GL984383">
    <property type="protein sequence ID" value="EGR27177.1"/>
    <property type="molecule type" value="Genomic_DNA"/>
</dbReference>
<accession>G0R5R9</accession>
<gene>
    <name evidence="1" type="ORF">IMG5_200530</name>
</gene>
<proteinExistence type="predicted"/>
<evidence type="ECO:0000313" key="2">
    <source>
        <dbReference type="Proteomes" id="UP000008983"/>
    </source>
</evidence>
<protein>
    <submittedName>
        <fullName evidence="1">Uncharacterized protein</fullName>
    </submittedName>
</protein>
<sequence>MYFEKDTQNVKKTNIIYKILYLVNLLQNSSESRLSILFLKQNTVQNTNKNNKNILLDGWLKVFRHIGLATAFIQGLSLKEIQKGRTPPYIIAIIDIKQSETKVMQATFIAMIESIEQQNNQIYAVNNIKLYFWQSNFNKN</sequence>
<dbReference type="InParanoid" id="G0R5R9"/>
<dbReference type="Proteomes" id="UP000008983">
    <property type="component" value="Unassembled WGS sequence"/>
</dbReference>
<keyword evidence="2" id="KW-1185">Reference proteome</keyword>
<dbReference type="GeneID" id="14903237"/>
<organism evidence="1 2">
    <name type="scientific">Ichthyophthirius multifiliis</name>
    <name type="common">White spot disease agent</name>
    <name type="synonym">Ich</name>
    <dbReference type="NCBI Taxonomy" id="5932"/>
    <lineage>
        <taxon>Eukaryota</taxon>
        <taxon>Sar</taxon>
        <taxon>Alveolata</taxon>
        <taxon>Ciliophora</taxon>
        <taxon>Intramacronucleata</taxon>
        <taxon>Oligohymenophorea</taxon>
        <taxon>Hymenostomatida</taxon>
        <taxon>Ophryoglenina</taxon>
        <taxon>Ichthyophthirius</taxon>
    </lineage>
</organism>
<name>G0R5R9_ICHMU</name>
<dbReference type="RefSeq" id="XP_004024061.1">
    <property type="nucleotide sequence ID" value="XM_004024012.1"/>
</dbReference>
<dbReference type="AlphaFoldDB" id="G0R5R9"/>
<evidence type="ECO:0000313" key="1">
    <source>
        <dbReference type="EMBL" id="EGR27177.1"/>
    </source>
</evidence>
<reference evidence="1 2" key="1">
    <citation type="submission" date="2011-07" db="EMBL/GenBank/DDBJ databases">
        <authorList>
            <person name="Coyne R."/>
            <person name="Brami D."/>
            <person name="Johnson J."/>
            <person name="Hostetler J."/>
            <person name="Hannick L."/>
            <person name="Clark T."/>
            <person name="Cassidy-Hanley D."/>
            <person name="Inman J."/>
        </authorList>
    </citation>
    <scope>NUCLEOTIDE SEQUENCE [LARGE SCALE GENOMIC DNA]</scope>
    <source>
        <strain evidence="1 2">G5</strain>
    </source>
</reference>